<name>A0A6J6GJM5_9ZZZZ</name>
<protein>
    <submittedName>
        <fullName evidence="2">Unannotated protein</fullName>
    </submittedName>
</protein>
<sequence>MPASEVFCNNCGHRNALGAAFCSSCGAILEPASSQNTTITFHPVTPGDPIDEAFIATSDEFDGEYGVLVVHQGAKAGSRIVLDSDLTTAGRHPDSDLFLDDITVSRRHAEIRRSADGTYEVSDTGSLNGTYVNRERIEHAALRSGDELQIGKFKLVFLFGEAEAGA</sequence>
<dbReference type="Pfam" id="PF00498">
    <property type="entry name" value="FHA"/>
    <property type="match status" value="1"/>
</dbReference>
<dbReference type="PANTHER" id="PTHR23308">
    <property type="entry name" value="NUCLEAR INHIBITOR OF PROTEIN PHOSPHATASE-1"/>
    <property type="match status" value="1"/>
</dbReference>
<reference evidence="2" key="1">
    <citation type="submission" date="2020-05" db="EMBL/GenBank/DDBJ databases">
        <authorList>
            <person name="Chiriac C."/>
            <person name="Salcher M."/>
            <person name="Ghai R."/>
            <person name="Kavagutti S V."/>
        </authorList>
    </citation>
    <scope>NUCLEOTIDE SEQUENCE</scope>
</reference>
<gene>
    <name evidence="2" type="ORF">UFOPK1835_00441</name>
</gene>
<dbReference type="SUPFAM" id="SSF49879">
    <property type="entry name" value="SMAD/FHA domain"/>
    <property type="match status" value="1"/>
</dbReference>
<dbReference type="AlphaFoldDB" id="A0A6J6GJM5"/>
<accession>A0A6J6GJM5</accession>
<dbReference type="Gene3D" id="2.60.200.20">
    <property type="match status" value="1"/>
</dbReference>
<feature type="domain" description="FHA" evidence="1">
    <location>
        <begin position="87"/>
        <end position="137"/>
    </location>
</feature>
<dbReference type="PROSITE" id="PS50006">
    <property type="entry name" value="FHA_DOMAIN"/>
    <property type="match status" value="1"/>
</dbReference>
<dbReference type="Pfam" id="PF13240">
    <property type="entry name" value="Zn_Ribbon_1"/>
    <property type="match status" value="1"/>
</dbReference>
<dbReference type="InterPro" id="IPR000253">
    <property type="entry name" value="FHA_dom"/>
</dbReference>
<evidence type="ECO:0000313" key="2">
    <source>
        <dbReference type="EMBL" id="CAB4601511.1"/>
    </source>
</evidence>
<evidence type="ECO:0000259" key="1">
    <source>
        <dbReference type="PROSITE" id="PS50006"/>
    </source>
</evidence>
<dbReference type="InterPro" id="IPR050923">
    <property type="entry name" value="Cell_Proc_Reg/RNA_Proc"/>
</dbReference>
<dbReference type="InterPro" id="IPR026870">
    <property type="entry name" value="Zinc_ribbon_dom"/>
</dbReference>
<organism evidence="2">
    <name type="scientific">freshwater metagenome</name>
    <dbReference type="NCBI Taxonomy" id="449393"/>
    <lineage>
        <taxon>unclassified sequences</taxon>
        <taxon>metagenomes</taxon>
        <taxon>ecological metagenomes</taxon>
    </lineage>
</organism>
<dbReference type="EMBL" id="CAEZUP010000011">
    <property type="protein sequence ID" value="CAB4601511.1"/>
    <property type="molecule type" value="Genomic_DNA"/>
</dbReference>
<proteinExistence type="predicted"/>
<dbReference type="InterPro" id="IPR008984">
    <property type="entry name" value="SMAD_FHA_dom_sf"/>
</dbReference>
<dbReference type="SMART" id="SM00240">
    <property type="entry name" value="FHA"/>
    <property type="match status" value="1"/>
</dbReference>